<dbReference type="PANTHER" id="PTHR42998">
    <property type="entry name" value="TYPE I RESTRICTION ENZYME HINDVIIP M PROTEIN-RELATED"/>
    <property type="match status" value="1"/>
</dbReference>
<dbReference type="InterPro" id="IPR002052">
    <property type="entry name" value="DNA_methylase_N6_adenine_CS"/>
</dbReference>
<keyword evidence="4" id="KW-0489">Methyltransferase</keyword>
<comment type="similarity">
    <text evidence="1">Belongs to the N(4)/N(6)-methyltransferase family.</text>
</comment>
<evidence type="ECO:0000313" key="4">
    <source>
        <dbReference type="EMBL" id="EAL3775961.1"/>
    </source>
</evidence>
<dbReference type="InterPro" id="IPR029063">
    <property type="entry name" value="SAM-dependent_MTases_sf"/>
</dbReference>
<protein>
    <submittedName>
        <fullName evidence="4">SAM-dependent DNA methyltransferase</fullName>
    </submittedName>
</protein>
<dbReference type="AlphaFoldDB" id="A0A5L4FG92"/>
<keyword evidence="4" id="KW-0808">Transferase</keyword>
<dbReference type="GO" id="GO:0032259">
    <property type="term" value="P:methylation"/>
    <property type="evidence" value="ECO:0007669"/>
    <property type="project" value="UniProtKB-KW"/>
</dbReference>
<dbReference type="PRINTS" id="PR00507">
    <property type="entry name" value="N12N6MTFRASE"/>
</dbReference>
<accession>A0A5L4FG92</accession>
<evidence type="ECO:0000256" key="1">
    <source>
        <dbReference type="ARBA" id="ARBA00006594"/>
    </source>
</evidence>
<comment type="caution">
    <text evidence="4">The sequence shown here is derived from an EMBL/GenBank/DDBJ whole genome shotgun (WGS) entry which is preliminary data.</text>
</comment>
<keyword evidence="2" id="KW-0680">Restriction system</keyword>
<sequence length="242" mass="27507">MPQQEGQYFTPVPLVNFIIHSLPVLKNASVLNFSCEAGHFLTQYAEINKPYKKAKFLGQDKDSRLAKIAKIASFMHQADMKILSNDSFECGIDDSKFNMLISNPPYSIDGFLNVLSDDIRRDYELFSDKLNITSNDAIECFFIEKASKALQSNGLLSLVLPDSLIKNDGIYKATREIMIRDFYIIAIVSLGNQTFFKTNTSPIVLFALRKAKDTDTKTSQNDIYKDFYKHIVENSQPIKVNF</sequence>
<dbReference type="Gene3D" id="3.40.50.150">
    <property type="entry name" value="Vaccinia Virus protein VP39"/>
    <property type="match status" value="1"/>
</dbReference>
<name>A0A5L4FG92_CAMUP</name>
<organism evidence="4">
    <name type="scientific">Campylobacter upsaliensis</name>
    <dbReference type="NCBI Taxonomy" id="28080"/>
    <lineage>
        <taxon>Bacteria</taxon>
        <taxon>Pseudomonadati</taxon>
        <taxon>Campylobacterota</taxon>
        <taxon>Epsilonproteobacteria</taxon>
        <taxon>Campylobacterales</taxon>
        <taxon>Campylobacteraceae</taxon>
        <taxon>Campylobacter</taxon>
    </lineage>
</organism>
<dbReference type="Pfam" id="PF02384">
    <property type="entry name" value="N6_Mtase"/>
    <property type="match status" value="1"/>
</dbReference>
<evidence type="ECO:0000259" key="3">
    <source>
        <dbReference type="Pfam" id="PF02384"/>
    </source>
</evidence>
<dbReference type="GO" id="GO:0003677">
    <property type="term" value="F:DNA binding"/>
    <property type="evidence" value="ECO:0007669"/>
    <property type="project" value="InterPro"/>
</dbReference>
<dbReference type="EMBL" id="AACNSW010000001">
    <property type="protein sequence ID" value="EAL3775961.1"/>
    <property type="molecule type" value="Genomic_DNA"/>
</dbReference>
<reference evidence="4" key="1">
    <citation type="submission" date="2018-05" db="EMBL/GenBank/DDBJ databases">
        <authorList>
            <consortium name="PulseNet: The National Subtyping Network for Foodborne Disease Surveillance"/>
            <person name="Tarr C.L."/>
            <person name="Trees E."/>
            <person name="Katz L.S."/>
            <person name="Carleton-Romer H.A."/>
            <person name="Stroika S."/>
            <person name="Kucerova Z."/>
            <person name="Roache K.F."/>
            <person name="Sabol A.L."/>
            <person name="Besser J."/>
            <person name="Gerner-Smidt P."/>
        </authorList>
    </citation>
    <scope>NUCLEOTIDE SEQUENCE</scope>
    <source>
        <strain evidence="4">PNUSAC001154</strain>
    </source>
</reference>
<dbReference type="SUPFAM" id="SSF53335">
    <property type="entry name" value="S-adenosyl-L-methionine-dependent methyltransferases"/>
    <property type="match status" value="1"/>
</dbReference>
<dbReference type="GO" id="GO:0009307">
    <property type="term" value="P:DNA restriction-modification system"/>
    <property type="evidence" value="ECO:0007669"/>
    <property type="project" value="UniProtKB-KW"/>
</dbReference>
<evidence type="ECO:0000256" key="2">
    <source>
        <dbReference type="ARBA" id="ARBA00022747"/>
    </source>
</evidence>
<dbReference type="PROSITE" id="PS00092">
    <property type="entry name" value="N6_MTASE"/>
    <property type="match status" value="1"/>
</dbReference>
<gene>
    <name evidence="4" type="ORF">BSY74_00245</name>
</gene>
<dbReference type="PANTHER" id="PTHR42998:SF1">
    <property type="entry name" value="TYPE I RESTRICTION ENZYME HINDI METHYLASE SUBUNIT"/>
    <property type="match status" value="1"/>
</dbReference>
<dbReference type="InterPro" id="IPR003356">
    <property type="entry name" value="DNA_methylase_A-5"/>
</dbReference>
<feature type="domain" description="DNA methylase adenine-specific" evidence="3">
    <location>
        <begin position="4"/>
        <end position="230"/>
    </location>
</feature>
<proteinExistence type="inferred from homology"/>
<dbReference type="GO" id="GO:0008170">
    <property type="term" value="F:N-methyltransferase activity"/>
    <property type="evidence" value="ECO:0007669"/>
    <property type="project" value="InterPro"/>
</dbReference>
<dbReference type="InterPro" id="IPR052916">
    <property type="entry name" value="Type-I_RE_MTase_Subunit"/>
</dbReference>